<feature type="transmembrane region" description="Helical" evidence="6">
    <location>
        <begin position="99"/>
        <end position="119"/>
    </location>
</feature>
<accession>A0ABR4IM49</accession>
<dbReference type="SUPFAM" id="SSF103473">
    <property type="entry name" value="MFS general substrate transporter"/>
    <property type="match status" value="1"/>
</dbReference>
<protein>
    <recommendedName>
        <fullName evidence="9">Major facilitator superfamily domain-containing protein</fullName>
    </recommendedName>
</protein>
<evidence type="ECO:0000256" key="5">
    <source>
        <dbReference type="ARBA" id="ARBA00023136"/>
    </source>
</evidence>
<evidence type="ECO:0000313" key="8">
    <source>
        <dbReference type="Proteomes" id="UP001610335"/>
    </source>
</evidence>
<dbReference type="InterPro" id="IPR036259">
    <property type="entry name" value="MFS_trans_sf"/>
</dbReference>
<keyword evidence="4 6" id="KW-1133">Transmembrane helix</keyword>
<evidence type="ECO:0008006" key="9">
    <source>
        <dbReference type="Google" id="ProtNLM"/>
    </source>
</evidence>
<evidence type="ECO:0000256" key="4">
    <source>
        <dbReference type="ARBA" id="ARBA00022989"/>
    </source>
</evidence>
<dbReference type="Gene3D" id="1.20.1250.20">
    <property type="entry name" value="MFS general substrate transporter like domains"/>
    <property type="match status" value="1"/>
</dbReference>
<dbReference type="PANTHER" id="PTHR43791">
    <property type="entry name" value="PERMEASE-RELATED"/>
    <property type="match status" value="1"/>
</dbReference>
<evidence type="ECO:0000256" key="3">
    <source>
        <dbReference type="ARBA" id="ARBA00022692"/>
    </source>
</evidence>
<keyword evidence="3 6" id="KW-0812">Transmembrane</keyword>
<feature type="transmembrane region" description="Helical" evidence="6">
    <location>
        <begin position="38"/>
        <end position="56"/>
    </location>
</feature>
<evidence type="ECO:0000256" key="2">
    <source>
        <dbReference type="ARBA" id="ARBA00022448"/>
    </source>
</evidence>
<keyword evidence="8" id="KW-1185">Reference proteome</keyword>
<proteinExistence type="predicted"/>
<organism evidence="7 8">
    <name type="scientific">Aspergillus cavernicola</name>
    <dbReference type="NCBI Taxonomy" id="176166"/>
    <lineage>
        <taxon>Eukaryota</taxon>
        <taxon>Fungi</taxon>
        <taxon>Dikarya</taxon>
        <taxon>Ascomycota</taxon>
        <taxon>Pezizomycotina</taxon>
        <taxon>Eurotiomycetes</taxon>
        <taxon>Eurotiomycetidae</taxon>
        <taxon>Eurotiales</taxon>
        <taxon>Aspergillaceae</taxon>
        <taxon>Aspergillus</taxon>
        <taxon>Aspergillus subgen. Nidulantes</taxon>
    </lineage>
</organism>
<evidence type="ECO:0000313" key="7">
    <source>
        <dbReference type="EMBL" id="KAL2827967.1"/>
    </source>
</evidence>
<dbReference type="PANTHER" id="PTHR43791:SF41">
    <property type="entry name" value="MAJOR FACILITATOR SUPERFAMILY (MFS) PROFILE DOMAIN-CONTAINING PROTEIN"/>
    <property type="match status" value="1"/>
</dbReference>
<dbReference type="Proteomes" id="UP001610335">
    <property type="component" value="Unassembled WGS sequence"/>
</dbReference>
<reference evidence="7 8" key="1">
    <citation type="submission" date="2024-07" db="EMBL/GenBank/DDBJ databases">
        <title>Section-level genome sequencing and comparative genomics of Aspergillus sections Usti and Cavernicolus.</title>
        <authorList>
            <consortium name="Lawrence Berkeley National Laboratory"/>
            <person name="Nybo J.L."/>
            <person name="Vesth T.C."/>
            <person name="Theobald S."/>
            <person name="Frisvad J.C."/>
            <person name="Larsen T.O."/>
            <person name="Kjaerboelling I."/>
            <person name="Rothschild-Mancinelli K."/>
            <person name="Lyhne E.K."/>
            <person name="Kogle M.E."/>
            <person name="Barry K."/>
            <person name="Clum A."/>
            <person name="Na H."/>
            <person name="Ledsgaard L."/>
            <person name="Lin J."/>
            <person name="Lipzen A."/>
            <person name="Kuo A."/>
            <person name="Riley R."/>
            <person name="Mondo S."/>
            <person name="LaButti K."/>
            <person name="Haridas S."/>
            <person name="Pangalinan J."/>
            <person name="Salamov A.A."/>
            <person name="Simmons B.A."/>
            <person name="Magnuson J.K."/>
            <person name="Chen J."/>
            <person name="Drula E."/>
            <person name="Henrissat B."/>
            <person name="Wiebenga A."/>
            <person name="Lubbers R.J."/>
            <person name="Gomes A.C."/>
            <person name="Makela M.R."/>
            <person name="Stajich J."/>
            <person name="Grigoriev I.V."/>
            <person name="Mortensen U.H."/>
            <person name="De vries R.P."/>
            <person name="Baker S.E."/>
            <person name="Andersen M.R."/>
        </authorList>
    </citation>
    <scope>NUCLEOTIDE SEQUENCE [LARGE SCALE GENOMIC DNA]</scope>
    <source>
        <strain evidence="7 8">CBS 600.67</strain>
    </source>
</reference>
<keyword evidence="2" id="KW-0813">Transport</keyword>
<gene>
    <name evidence="7" type="ORF">BDW59DRAFT_159925</name>
</gene>
<comment type="subcellular location">
    <subcellularLocation>
        <location evidence="1">Membrane</location>
        <topology evidence="1">Multi-pass membrane protein</topology>
    </subcellularLocation>
</comment>
<dbReference type="EMBL" id="JBFXLS010000022">
    <property type="protein sequence ID" value="KAL2827967.1"/>
    <property type="molecule type" value="Genomic_DNA"/>
</dbReference>
<feature type="transmembrane region" description="Helical" evidence="6">
    <location>
        <begin position="12"/>
        <end position="31"/>
    </location>
</feature>
<feature type="transmembrane region" description="Helical" evidence="6">
    <location>
        <begin position="131"/>
        <end position="150"/>
    </location>
</feature>
<evidence type="ECO:0000256" key="1">
    <source>
        <dbReference type="ARBA" id="ARBA00004141"/>
    </source>
</evidence>
<evidence type="ECO:0000256" key="6">
    <source>
        <dbReference type="SAM" id="Phobius"/>
    </source>
</evidence>
<feature type="transmembrane region" description="Helical" evidence="6">
    <location>
        <begin position="68"/>
        <end position="87"/>
    </location>
</feature>
<keyword evidence="5 6" id="KW-0472">Membrane</keyword>
<name>A0ABR4IM49_9EURO</name>
<sequence length="151" mass="16574">MGYSSLNTTLLGIPTGVLATVWQLLIAIPYVKLTRRRCLIIAGANMVPMISALLLWQLPASNIHWRLAAYYVFYTYWGPYVLSNTLLMANTSGYTKKITMNAVFFVANCIGNIIGPQVFQSPDAPNYPKGYIGLLACFIVASAAISLYGLL</sequence>
<comment type="caution">
    <text evidence="7">The sequence shown here is derived from an EMBL/GenBank/DDBJ whole genome shotgun (WGS) entry which is preliminary data.</text>
</comment>